<feature type="chain" id="PRO_5046933137" evidence="1">
    <location>
        <begin position="17"/>
        <end position="205"/>
    </location>
</feature>
<evidence type="ECO:0000256" key="1">
    <source>
        <dbReference type="SAM" id="SignalP"/>
    </source>
</evidence>
<keyword evidence="1" id="KW-0732">Signal</keyword>
<gene>
    <name evidence="2" type="ORF">BJX63DRAFT_435283</name>
</gene>
<organism evidence="2 3">
    <name type="scientific">Aspergillus granulosus</name>
    <dbReference type="NCBI Taxonomy" id="176169"/>
    <lineage>
        <taxon>Eukaryota</taxon>
        <taxon>Fungi</taxon>
        <taxon>Dikarya</taxon>
        <taxon>Ascomycota</taxon>
        <taxon>Pezizomycotina</taxon>
        <taxon>Eurotiomycetes</taxon>
        <taxon>Eurotiomycetidae</taxon>
        <taxon>Eurotiales</taxon>
        <taxon>Aspergillaceae</taxon>
        <taxon>Aspergillus</taxon>
        <taxon>Aspergillus subgen. Nidulantes</taxon>
    </lineage>
</organism>
<dbReference type="Proteomes" id="UP001610334">
    <property type="component" value="Unassembled WGS sequence"/>
</dbReference>
<keyword evidence="3" id="KW-1185">Reference proteome</keyword>
<name>A0ABR4H1I8_9EURO</name>
<dbReference type="EMBL" id="JBFXLT010000091">
    <property type="protein sequence ID" value="KAL2809320.1"/>
    <property type="molecule type" value="Genomic_DNA"/>
</dbReference>
<protein>
    <submittedName>
        <fullName evidence="2">Uncharacterized protein</fullName>
    </submittedName>
</protein>
<reference evidence="2 3" key="1">
    <citation type="submission" date="2024-07" db="EMBL/GenBank/DDBJ databases">
        <title>Section-level genome sequencing and comparative genomics of Aspergillus sections Usti and Cavernicolus.</title>
        <authorList>
            <consortium name="Lawrence Berkeley National Laboratory"/>
            <person name="Nybo J.L."/>
            <person name="Vesth T.C."/>
            <person name="Theobald S."/>
            <person name="Frisvad J.C."/>
            <person name="Larsen T.O."/>
            <person name="Kjaerboelling I."/>
            <person name="Rothschild-Mancinelli K."/>
            <person name="Lyhne E.K."/>
            <person name="Kogle M.E."/>
            <person name="Barry K."/>
            <person name="Clum A."/>
            <person name="Na H."/>
            <person name="Ledsgaard L."/>
            <person name="Lin J."/>
            <person name="Lipzen A."/>
            <person name="Kuo A."/>
            <person name="Riley R."/>
            <person name="Mondo S."/>
            <person name="Labutti K."/>
            <person name="Haridas S."/>
            <person name="Pangalinan J."/>
            <person name="Salamov A.A."/>
            <person name="Simmons B.A."/>
            <person name="Magnuson J.K."/>
            <person name="Chen J."/>
            <person name="Drula E."/>
            <person name="Henrissat B."/>
            <person name="Wiebenga A."/>
            <person name="Lubbers R.J."/>
            <person name="Gomes A.C."/>
            <person name="Makela M.R."/>
            <person name="Stajich J."/>
            <person name="Grigoriev I.V."/>
            <person name="Mortensen U.H."/>
            <person name="De Vries R.P."/>
            <person name="Baker S.E."/>
            <person name="Andersen M.R."/>
        </authorList>
    </citation>
    <scope>NUCLEOTIDE SEQUENCE [LARGE SCALE GENOMIC DNA]</scope>
    <source>
        <strain evidence="2 3">CBS 588.65</strain>
    </source>
</reference>
<proteinExistence type="predicted"/>
<sequence>MALLLTCLPNITAIDAHVPQSDPVLGSVLRHVLAEHNSRNAADGTGPVPLTHLASVRLWGEVFIETNLDLADGYGTSALLRLNTIWPLIFLPGLRTLGVYEVDINGVLEMLEGKGHANIQDLTVVCTSHSEATFKDFKAFIATMRGLRRFSFGFDDNYHNSDLGDNTVLPSRRTWGSAFPTSGDSTSTTSLALPISTARSITAAS</sequence>
<comment type="caution">
    <text evidence="2">The sequence shown here is derived from an EMBL/GenBank/DDBJ whole genome shotgun (WGS) entry which is preliminary data.</text>
</comment>
<evidence type="ECO:0000313" key="3">
    <source>
        <dbReference type="Proteomes" id="UP001610334"/>
    </source>
</evidence>
<feature type="signal peptide" evidence="1">
    <location>
        <begin position="1"/>
        <end position="16"/>
    </location>
</feature>
<evidence type="ECO:0000313" key="2">
    <source>
        <dbReference type="EMBL" id="KAL2809320.1"/>
    </source>
</evidence>
<accession>A0ABR4H1I8</accession>